<dbReference type="STRING" id="1764295.A0A5B8MFP9"/>
<reference evidence="4 5" key="1">
    <citation type="submission" date="2018-07" db="EMBL/GenBank/DDBJ databases">
        <title>The complete nuclear genome of the prasinophyte Chloropicon primus (CCMP1205).</title>
        <authorList>
            <person name="Pombert J.-F."/>
            <person name="Otis C."/>
            <person name="Turmel M."/>
            <person name="Lemieux C."/>
        </authorList>
    </citation>
    <scope>NUCLEOTIDE SEQUENCE [LARGE SCALE GENOMIC DNA]</scope>
    <source>
        <strain evidence="4 5">CCMP1205</strain>
    </source>
</reference>
<dbReference type="GO" id="GO:0000993">
    <property type="term" value="F:RNA polymerase II complex binding"/>
    <property type="evidence" value="ECO:0007669"/>
    <property type="project" value="TreeGrafter"/>
</dbReference>
<dbReference type="SUPFAM" id="SSF48464">
    <property type="entry name" value="ENTH/VHS domain"/>
    <property type="match status" value="1"/>
</dbReference>
<feature type="domain" description="CID" evidence="3">
    <location>
        <begin position="1"/>
        <end position="131"/>
    </location>
</feature>
<proteinExistence type="predicted"/>
<dbReference type="PROSITE" id="PS51391">
    <property type="entry name" value="CID"/>
    <property type="match status" value="1"/>
</dbReference>
<dbReference type="GO" id="GO:0031124">
    <property type="term" value="P:mRNA 3'-end processing"/>
    <property type="evidence" value="ECO:0007669"/>
    <property type="project" value="TreeGrafter"/>
</dbReference>
<keyword evidence="1" id="KW-0175">Coiled coil</keyword>
<sequence>MDRELLKAKLRKIDTSIKSIESTSSWCKFYKSEYKSVVGVWHNEFRAANVQRKLALLYLCNDIMQKTRAEGNVDYVKEFYDKLPSVIKELAKGGDDKTLGAIRRLLSVWDERKIFGKSGVVRLIQGTGISLETTPVDARAQGGGASPSPKRREEAESEDLMQLRGLVTETQRDSRHIKSFERQNREELSTSVIVSGRANQEVLTEFKRMVFESIQKEKKMMDVLEKWKSKIESSISSKETRIMQIKKEELAELSARRKRKEELRNAFRADDNPSAQDLLKNLSAMSEEQRQELANKVYVAATAQQDAGNSAKRSRTGQN</sequence>
<dbReference type="InterPro" id="IPR008942">
    <property type="entry name" value="ENTH_VHS"/>
</dbReference>
<evidence type="ECO:0000313" key="4">
    <source>
        <dbReference type="EMBL" id="QDZ19207.1"/>
    </source>
</evidence>
<feature type="region of interest" description="Disordered" evidence="2">
    <location>
        <begin position="134"/>
        <end position="158"/>
    </location>
</feature>
<dbReference type="Gene3D" id="1.25.40.90">
    <property type="match status" value="1"/>
</dbReference>
<evidence type="ECO:0000256" key="2">
    <source>
        <dbReference type="SAM" id="MobiDB-lite"/>
    </source>
</evidence>
<keyword evidence="5" id="KW-1185">Reference proteome</keyword>
<dbReference type="SMART" id="SM00582">
    <property type="entry name" value="RPR"/>
    <property type="match status" value="1"/>
</dbReference>
<dbReference type="EMBL" id="CP031035">
    <property type="protein sequence ID" value="QDZ19207.1"/>
    <property type="molecule type" value="Genomic_DNA"/>
</dbReference>
<name>A0A5B8MFP9_9CHLO</name>
<dbReference type="CDD" id="cd16981">
    <property type="entry name" value="CID_RPRD_like"/>
    <property type="match status" value="1"/>
</dbReference>
<dbReference type="Pfam" id="PF04818">
    <property type="entry name" value="CID"/>
    <property type="match status" value="1"/>
</dbReference>
<organism evidence="4 5">
    <name type="scientific">Chloropicon primus</name>
    <dbReference type="NCBI Taxonomy" id="1764295"/>
    <lineage>
        <taxon>Eukaryota</taxon>
        <taxon>Viridiplantae</taxon>
        <taxon>Chlorophyta</taxon>
        <taxon>Chloropicophyceae</taxon>
        <taxon>Chloropicales</taxon>
        <taxon>Chloropicaceae</taxon>
        <taxon>Chloropicon</taxon>
    </lineage>
</organism>
<protein>
    <recommendedName>
        <fullName evidence="3">CID domain-containing protein</fullName>
    </recommendedName>
</protein>
<evidence type="ECO:0000256" key="1">
    <source>
        <dbReference type="SAM" id="Coils"/>
    </source>
</evidence>
<dbReference type="OrthoDB" id="10069473at2759"/>
<dbReference type="PANTHER" id="PTHR12460:SF0">
    <property type="entry name" value="CID DOMAIN-CONTAINING PROTEIN-RELATED"/>
    <property type="match status" value="1"/>
</dbReference>
<dbReference type="Proteomes" id="UP000316726">
    <property type="component" value="Chromosome 2"/>
</dbReference>
<gene>
    <name evidence="4" type="ORF">A3770_02p17250</name>
</gene>
<dbReference type="PANTHER" id="PTHR12460">
    <property type="entry name" value="CYCLIN-DEPENDENT KINASE INHIBITOR-RELATED PROTEIN"/>
    <property type="match status" value="1"/>
</dbReference>
<evidence type="ECO:0000313" key="5">
    <source>
        <dbReference type="Proteomes" id="UP000316726"/>
    </source>
</evidence>
<dbReference type="AlphaFoldDB" id="A0A5B8MFP9"/>
<dbReference type="InterPro" id="IPR006569">
    <property type="entry name" value="CID_dom"/>
</dbReference>
<accession>A0A5B8MFP9</accession>
<feature type="coiled-coil region" evidence="1">
    <location>
        <begin position="243"/>
        <end position="270"/>
    </location>
</feature>
<evidence type="ECO:0000259" key="3">
    <source>
        <dbReference type="PROSITE" id="PS51391"/>
    </source>
</evidence>